<feature type="signal peptide" evidence="1">
    <location>
        <begin position="1"/>
        <end position="18"/>
    </location>
</feature>
<name>A0AAV2Q088_MEGNR</name>
<protein>
    <submittedName>
        <fullName evidence="2">Uncharacterized protein</fullName>
    </submittedName>
</protein>
<reference evidence="2 3" key="1">
    <citation type="submission" date="2024-05" db="EMBL/GenBank/DDBJ databases">
        <authorList>
            <person name="Wallberg A."/>
        </authorList>
    </citation>
    <scope>NUCLEOTIDE SEQUENCE [LARGE SCALE GENOMIC DNA]</scope>
</reference>
<evidence type="ECO:0000313" key="2">
    <source>
        <dbReference type="EMBL" id="CAL4066358.1"/>
    </source>
</evidence>
<accession>A0AAV2Q088</accession>
<sequence length="147" mass="16759">MMLIVIGIVVLIYEFVRGHLEKKEEEEELVPQYYEYEPQPQATGGPSSYTSYQSRAAKNSILTQVLNSIDPVDMSFRFMEIENSACRKRTLCELSATPLIGRFFRYISPSISSLNEYQEAMSAGEAAIQDCALLFSECPENLHFIRK</sequence>
<comment type="caution">
    <text evidence="2">The sequence shown here is derived from an EMBL/GenBank/DDBJ whole genome shotgun (WGS) entry which is preliminary data.</text>
</comment>
<keyword evidence="3" id="KW-1185">Reference proteome</keyword>
<evidence type="ECO:0000313" key="3">
    <source>
        <dbReference type="Proteomes" id="UP001497623"/>
    </source>
</evidence>
<dbReference type="Proteomes" id="UP001497623">
    <property type="component" value="Unassembled WGS sequence"/>
</dbReference>
<gene>
    <name evidence="2" type="ORF">MNOR_LOCUS5605</name>
</gene>
<dbReference type="Pfam" id="PF07841">
    <property type="entry name" value="DM4_12"/>
    <property type="match status" value="1"/>
</dbReference>
<evidence type="ECO:0000256" key="1">
    <source>
        <dbReference type="SAM" id="SignalP"/>
    </source>
</evidence>
<dbReference type="EMBL" id="CAXKWB010002187">
    <property type="protein sequence ID" value="CAL4066358.1"/>
    <property type="molecule type" value="Genomic_DNA"/>
</dbReference>
<dbReference type="AlphaFoldDB" id="A0AAV2Q088"/>
<organism evidence="2 3">
    <name type="scientific">Meganyctiphanes norvegica</name>
    <name type="common">Northern krill</name>
    <name type="synonym">Thysanopoda norvegica</name>
    <dbReference type="NCBI Taxonomy" id="48144"/>
    <lineage>
        <taxon>Eukaryota</taxon>
        <taxon>Metazoa</taxon>
        <taxon>Ecdysozoa</taxon>
        <taxon>Arthropoda</taxon>
        <taxon>Crustacea</taxon>
        <taxon>Multicrustacea</taxon>
        <taxon>Malacostraca</taxon>
        <taxon>Eumalacostraca</taxon>
        <taxon>Eucarida</taxon>
        <taxon>Euphausiacea</taxon>
        <taxon>Euphausiidae</taxon>
        <taxon>Meganyctiphanes</taxon>
    </lineage>
</organism>
<keyword evidence="1" id="KW-0732">Signal</keyword>
<feature type="chain" id="PRO_5043528154" evidence="1">
    <location>
        <begin position="19"/>
        <end position="147"/>
    </location>
</feature>
<dbReference type="InterPro" id="IPR006631">
    <property type="entry name" value="DM4_12"/>
</dbReference>
<proteinExistence type="predicted"/>